<keyword evidence="1" id="KW-0732">Signal</keyword>
<gene>
    <name evidence="2" type="ORF">PWN146_03209</name>
</gene>
<dbReference type="EMBL" id="LT575490">
    <property type="protein sequence ID" value="SAY44499.1"/>
    <property type="molecule type" value="Genomic_DNA"/>
</dbReference>
<name>A0A1C3HHH8_SERMA</name>
<feature type="chain" id="PRO_5008675280" description="Lipoprotein" evidence="1">
    <location>
        <begin position="20"/>
        <end position="175"/>
    </location>
</feature>
<reference evidence="2" key="1">
    <citation type="submission" date="2016-05" db="EMBL/GenBank/DDBJ databases">
        <authorList>
            <person name="Cock P.J.A."/>
            <person name="Cock P.J.A."/>
        </authorList>
    </citation>
    <scope>NUCLEOTIDE SEQUENCE</scope>
    <source>
        <strain evidence="2">PWN146_assembly</strain>
    </source>
</reference>
<dbReference type="AlphaFoldDB" id="A0A1C3HHH8"/>
<dbReference type="PROSITE" id="PS51257">
    <property type="entry name" value="PROKAR_LIPOPROTEIN"/>
    <property type="match status" value="1"/>
</dbReference>
<sequence>MKVNIVIISLLILSLSSCALFKSPASKHELKPGETYWFDYDSTRSSAIYIPVDSNIKYCVAPPPDVAQSVIAALKAEMSTEQIQKVSGDAGFSTAVVDLARRTTTVNFIRDTLYRVCEARLQGPLTATEKEIFLAAIAAAKDMAIAEKDKQKQELAQTAERNGASVQTIQKILEQ</sequence>
<protein>
    <recommendedName>
        <fullName evidence="3">Lipoprotein</fullName>
    </recommendedName>
</protein>
<feature type="signal peptide" evidence="1">
    <location>
        <begin position="1"/>
        <end position="19"/>
    </location>
</feature>
<proteinExistence type="predicted"/>
<evidence type="ECO:0000313" key="2">
    <source>
        <dbReference type="EMBL" id="SAY44499.1"/>
    </source>
</evidence>
<organism evidence="2">
    <name type="scientific">Serratia marcescens</name>
    <dbReference type="NCBI Taxonomy" id="615"/>
    <lineage>
        <taxon>Bacteria</taxon>
        <taxon>Pseudomonadati</taxon>
        <taxon>Pseudomonadota</taxon>
        <taxon>Gammaproteobacteria</taxon>
        <taxon>Enterobacterales</taxon>
        <taxon>Yersiniaceae</taxon>
        <taxon>Serratia</taxon>
    </lineage>
</organism>
<evidence type="ECO:0000256" key="1">
    <source>
        <dbReference type="SAM" id="SignalP"/>
    </source>
</evidence>
<accession>A0A1C3HHH8</accession>
<evidence type="ECO:0008006" key="3">
    <source>
        <dbReference type="Google" id="ProtNLM"/>
    </source>
</evidence>